<evidence type="ECO:0000313" key="2">
    <source>
        <dbReference type="Proteomes" id="UP001050808"/>
    </source>
</evidence>
<dbReference type="RefSeq" id="WP_189970426.1">
    <property type="nucleotide sequence ID" value="NZ_BMUA01000035.1"/>
</dbReference>
<reference evidence="1" key="1">
    <citation type="submission" date="2024-05" db="EMBL/GenBank/DDBJ databases">
        <title>Whole genome shotgun sequence of Streptomyces violascens NBRC 12920.</title>
        <authorList>
            <person name="Komaki H."/>
            <person name="Tamura T."/>
        </authorList>
    </citation>
    <scope>NUCLEOTIDE SEQUENCE</scope>
    <source>
        <strain evidence="1">NBRC 12920</strain>
    </source>
</reference>
<organism evidence="1 2">
    <name type="scientific">Streptomyces violascens</name>
    <dbReference type="NCBI Taxonomy" id="67381"/>
    <lineage>
        <taxon>Bacteria</taxon>
        <taxon>Bacillati</taxon>
        <taxon>Actinomycetota</taxon>
        <taxon>Actinomycetes</taxon>
        <taxon>Kitasatosporales</taxon>
        <taxon>Streptomycetaceae</taxon>
        <taxon>Streptomyces</taxon>
    </lineage>
</organism>
<protein>
    <submittedName>
        <fullName evidence="1">Uncharacterized protein</fullName>
    </submittedName>
</protein>
<keyword evidence="2" id="KW-1185">Reference proteome</keyword>
<evidence type="ECO:0000313" key="1">
    <source>
        <dbReference type="EMBL" id="GHI37978.1"/>
    </source>
</evidence>
<gene>
    <name evidence="1" type="ORF">Sviol_23860</name>
</gene>
<dbReference type="Proteomes" id="UP001050808">
    <property type="component" value="Unassembled WGS sequence"/>
</dbReference>
<comment type="caution">
    <text evidence="1">The sequence shown here is derived from an EMBL/GenBank/DDBJ whole genome shotgun (WGS) entry which is preliminary data.</text>
</comment>
<name>A0ABQ3QL23_9ACTN</name>
<dbReference type="EMBL" id="BNDY01000003">
    <property type="protein sequence ID" value="GHI37978.1"/>
    <property type="molecule type" value="Genomic_DNA"/>
</dbReference>
<proteinExistence type="predicted"/>
<accession>A0ABQ3QL23</accession>
<sequence>MALNKVPAKSVHASSFGERKGFISPRTPFMERRDKEENLHLMFKLVILAVTDEFLDARVPREFEVYAEGEDIKTLQNAFPNGPQDITKEQAQVTVDVADEWFSNYKNENGDWVNTVAIRARSITLPNIAS</sequence>